<evidence type="ECO:0000313" key="2">
    <source>
        <dbReference type="Proteomes" id="UP000183471"/>
    </source>
</evidence>
<organism evidence="1 2">
    <name type="scientific">Nitrosospira multiformis</name>
    <dbReference type="NCBI Taxonomy" id="1231"/>
    <lineage>
        <taxon>Bacteria</taxon>
        <taxon>Pseudomonadati</taxon>
        <taxon>Pseudomonadota</taxon>
        <taxon>Betaproteobacteria</taxon>
        <taxon>Nitrosomonadales</taxon>
        <taxon>Nitrosomonadaceae</taxon>
        <taxon>Nitrosospira</taxon>
    </lineage>
</organism>
<name>A0ABY0TJ74_9PROT</name>
<accession>A0ABY0TJ74</accession>
<sequence>MGYATLHPSYISLKLRMVHRHEYESGVSNIAFEGLLCYLDISSSVSNIRLAVCIILPAA</sequence>
<evidence type="ECO:0000313" key="1">
    <source>
        <dbReference type="EMBL" id="SDQ69195.1"/>
    </source>
</evidence>
<comment type="caution">
    <text evidence="1">The sequence shown here is derived from an EMBL/GenBank/DDBJ whole genome shotgun (WGS) entry which is preliminary data.</text>
</comment>
<protein>
    <submittedName>
        <fullName evidence="1">Uncharacterized protein</fullName>
    </submittedName>
</protein>
<gene>
    <name evidence="1" type="ORF">SAMN05216402_1880</name>
</gene>
<dbReference type="Proteomes" id="UP000183471">
    <property type="component" value="Unassembled WGS sequence"/>
</dbReference>
<proteinExistence type="predicted"/>
<reference evidence="1 2" key="1">
    <citation type="submission" date="2016-10" db="EMBL/GenBank/DDBJ databases">
        <authorList>
            <person name="Varghese N."/>
            <person name="Submissions S."/>
        </authorList>
    </citation>
    <scope>NUCLEOTIDE SEQUENCE [LARGE SCALE GENOMIC DNA]</scope>
    <source>
        <strain evidence="1 2">Nl1</strain>
    </source>
</reference>
<dbReference type="EMBL" id="FNKY01000001">
    <property type="protein sequence ID" value="SDQ69195.1"/>
    <property type="molecule type" value="Genomic_DNA"/>
</dbReference>
<keyword evidence="2" id="KW-1185">Reference proteome</keyword>